<evidence type="ECO:0000313" key="8">
    <source>
        <dbReference type="Proteomes" id="UP000887568"/>
    </source>
</evidence>
<evidence type="ECO:0000313" key="7">
    <source>
        <dbReference type="EnsemblMetazoa" id="XP_038076731.1"/>
    </source>
</evidence>
<dbReference type="GO" id="GO:0016042">
    <property type="term" value="P:lipid catabolic process"/>
    <property type="evidence" value="ECO:0007669"/>
    <property type="project" value="UniProtKB-UniRule"/>
</dbReference>
<evidence type="ECO:0008006" key="9">
    <source>
        <dbReference type="Google" id="ProtNLM"/>
    </source>
</evidence>
<dbReference type="Proteomes" id="UP000887568">
    <property type="component" value="Unplaced"/>
</dbReference>
<keyword evidence="3" id="KW-0442">Lipid degradation</keyword>
<dbReference type="CDD" id="cd00051">
    <property type="entry name" value="EFh"/>
    <property type="match status" value="1"/>
</dbReference>
<evidence type="ECO:0000256" key="1">
    <source>
        <dbReference type="ARBA" id="ARBA00022837"/>
    </source>
</evidence>
<feature type="active site" description="Proton acceptor" evidence="3">
    <location>
        <position position="245"/>
    </location>
</feature>
<evidence type="ECO:0000259" key="5">
    <source>
        <dbReference type="PROSITE" id="PS50222"/>
    </source>
</evidence>
<evidence type="ECO:0000256" key="2">
    <source>
        <dbReference type="ARBA" id="ARBA00023098"/>
    </source>
</evidence>
<organism evidence="7 8">
    <name type="scientific">Patiria miniata</name>
    <name type="common">Bat star</name>
    <name type="synonym">Asterina miniata</name>
    <dbReference type="NCBI Taxonomy" id="46514"/>
    <lineage>
        <taxon>Eukaryota</taxon>
        <taxon>Metazoa</taxon>
        <taxon>Echinodermata</taxon>
        <taxon>Eleutherozoa</taxon>
        <taxon>Asterozoa</taxon>
        <taxon>Asteroidea</taxon>
        <taxon>Valvatacea</taxon>
        <taxon>Valvatida</taxon>
        <taxon>Asterinidae</taxon>
        <taxon>Patiria</taxon>
    </lineage>
</organism>
<feature type="domain" description="EF-hand" evidence="5">
    <location>
        <begin position="406"/>
        <end position="441"/>
    </location>
</feature>
<dbReference type="EnsemblMetazoa" id="XM_038220803.1">
    <property type="protein sequence ID" value="XP_038076731.1"/>
    <property type="gene ID" value="LOC119744725"/>
</dbReference>
<dbReference type="InterPro" id="IPR018247">
    <property type="entry name" value="EF_Hand_1_Ca_BS"/>
</dbReference>
<dbReference type="GO" id="GO:0016787">
    <property type="term" value="F:hydrolase activity"/>
    <property type="evidence" value="ECO:0007669"/>
    <property type="project" value="UniProtKB-UniRule"/>
</dbReference>
<dbReference type="InterPro" id="IPR002048">
    <property type="entry name" value="EF_hand_dom"/>
</dbReference>
<feature type="short sequence motif" description="GXGXXG" evidence="3">
    <location>
        <begin position="73"/>
        <end position="78"/>
    </location>
</feature>
<feature type="short sequence motif" description="DGA/G" evidence="3">
    <location>
        <begin position="245"/>
        <end position="247"/>
    </location>
</feature>
<dbReference type="PROSITE" id="PS50222">
    <property type="entry name" value="EF_HAND_2"/>
    <property type="match status" value="2"/>
</dbReference>
<feature type="active site" description="Nucleophile" evidence="3">
    <location>
        <position position="104"/>
    </location>
</feature>
<dbReference type="CDD" id="cd07207">
    <property type="entry name" value="Pat_ExoU_VipD_like"/>
    <property type="match status" value="1"/>
</dbReference>
<dbReference type="InterPro" id="IPR011992">
    <property type="entry name" value="EF-hand-dom_pair"/>
</dbReference>
<dbReference type="GO" id="GO:0005509">
    <property type="term" value="F:calcium ion binding"/>
    <property type="evidence" value="ECO:0007669"/>
    <property type="project" value="InterPro"/>
</dbReference>
<dbReference type="SMART" id="SM00054">
    <property type="entry name" value="EFh"/>
    <property type="match status" value="2"/>
</dbReference>
<name>A0A914BLT6_PATMI</name>
<sequence length="533" mass="60505">MSSSKYRPEMAERPDGETGDGAGGYSGASTSEMRPVTVSPASSSADDSLILTAEQKEELGGYDFPYDGIVLEGGGNKGLSATGAIRVLEELGYWGNIKRFAGASAGSMVAALVAVGYNSYDIETFLRGDITKVFLDARFGKLSLLPNMLRRYGWHPGKKIFHWFGERVKEKTGNADLTFEQLYQEKKRELCITVTNMNTMDCMYCHVKTTPNMPIRQAVRMSGCIPGVFCPVEVKNGKTKDYYVDGGPLCNYPIHCYDGWYLSMKPDDSLLQRLQPFEQLSKLWDPKERFSPKNEKTIGILLYAGDEREVMKEELVQRFEKYIDKSETQDLPPTKLAKKRRDAMQKLEDKRVKHKKLMTSFSKFLKVLQESDIDQSGTISVQEFEKAVNKPNSEFTTEDKKQLFGDDFSDAKALFKRLDTNGNGEINFRELMAFADSQGLEMMEDFRGYSRQEITDLRSYFGIIMDSLLLNMKRIFVQGSDVHRTIGINTGYLDTLDFKMEEKDQTYMVQQGKLGCIAFLRELIAKEKMVRKT</sequence>
<dbReference type="RefSeq" id="XP_038076731.1">
    <property type="nucleotide sequence ID" value="XM_038220803.1"/>
</dbReference>
<evidence type="ECO:0000256" key="4">
    <source>
        <dbReference type="SAM" id="MobiDB-lite"/>
    </source>
</evidence>
<dbReference type="SUPFAM" id="SSF52151">
    <property type="entry name" value="FabD/lysophospholipase-like"/>
    <property type="match status" value="1"/>
</dbReference>
<keyword evidence="2 3" id="KW-0443">Lipid metabolism</keyword>
<keyword evidence="3" id="KW-0378">Hydrolase</keyword>
<reference evidence="7" key="1">
    <citation type="submission" date="2022-11" db="UniProtKB">
        <authorList>
            <consortium name="EnsemblMetazoa"/>
        </authorList>
    </citation>
    <scope>IDENTIFICATION</scope>
</reference>
<keyword evidence="8" id="KW-1185">Reference proteome</keyword>
<dbReference type="Gene3D" id="3.40.1090.10">
    <property type="entry name" value="Cytosolic phospholipase A2 catalytic domain"/>
    <property type="match status" value="2"/>
</dbReference>
<keyword evidence="1" id="KW-0106">Calcium</keyword>
<dbReference type="InterPro" id="IPR002641">
    <property type="entry name" value="PNPLA_dom"/>
</dbReference>
<feature type="domain" description="EF-hand" evidence="5">
    <location>
        <begin position="359"/>
        <end position="394"/>
    </location>
</feature>
<dbReference type="PANTHER" id="PTHR46394:SF1">
    <property type="entry name" value="PNPLA DOMAIN-CONTAINING PROTEIN"/>
    <property type="match status" value="1"/>
</dbReference>
<dbReference type="InterPro" id="IPR052580">
    <property type="entry name" value="Lipid_Hydrolase"/>
</dbReference>
<feature type="region of interest" description="Disordered" evidence="4">
    <location>
        <begin position="1"/>
        <end position="47"/>
    </location>
</feature>
<dbReference type="PROSITE" id="PS00018">
    <property type="entry name" value="EF_HAND_1"/>
    <property type="match status" value="2"/>
</dbReference>
<dbReference type="GeneID" id="119744725"/>
<dbReference type="OrthoDB" id="412240at2759"/>
<dbReference type="AlphaFoldDB" id="A0A914BLT6"/>
<dbReference type="Gene3D" id="1.10.238.10">
    <property type="entry name" value="EF-hand"/>
    <property type="match status" value="1"/>
</dbReference>
<feature type="compositionally biased region" description="Basic and acidic residues" evidence="4">
    <location>
        <begin position="1"/>
        <end position="16"/>
    </location>
</feature>
<dbReference type="PANTHER" id="PTHR46394">
    <property type="entry name" value="ANNEXIN"/>
    <property type="match status" value="1"/>
</dbReference>
<feature type="short sequence motif" description="GXSXG" evidence="3">
    <location>
        <begin position="102"/>
        <end position="106"/>
    </location>
</feature>
<dbReference type="Pfam" id="PF01734">
    <property type="entry name" value="Patatin"/>
    <property type="match status" value="1"/>
</dbReference>
<feature type="domain" description="PNPLA" evidence="6">
    <location>
        <begin position="69"/>
        <end position="258"/>
    </location>
</feature>
<protein>
    <recommendedName>
        <fullName evidence="9">PNPLA domain-containing protein</fullName>
    </recommendedName>
</protein>
<dbReference type="SUPFAM" id="SSF47473">
    <property type="entry name" value="EF-hand"/>
    <property type="match status" value="1"/>
</dbReference>
<dbReference type="PROSITE" id="PS51635">
    <property type="entry name" value="PNPLA"/>
    <property type="match status" value="1"/>
</dbReference>
<dbReference type="InterPro" id="IPR016035">
    <property type="entry name" value="Acyl_Trfase/lysoPLipase"/>
</dbReference>
<evidence type="ECO:0000256" key="3">
    <source>
        <dbReference type="PROSITE-ProRule" id="PRU01161"/>
    </source>
</evidence>
<proteinExistence type="predicted"/>
<evidence type="ECO:0000259" key="6">
    <source>
        <dbReference type="PROSITE" id="PS51635"/>
    </source>
</evidence>
<accession>A0A914BLT6</accession>
<dbReference type="Pfam" id="PF13202">
    <property type="entry name" value="EF-hand_5"/>
    <property type="match status" value="2"/>
</dbReference>